<protein>
    <recommendedName>
        <fullName evidence="2">Methyltransferase type 11 domain-containing protein</fullName>
    </recommendedName>
</protein>
<organism evidence="3 4">
    <name type="scientific">Candidatus Taylorbacteria bacterium RIFCSPHIGHO2_02_FULL_43_32b</name>
    <dbReference type="NCBI Taxonomy" id="1802306"/>
    <lineage>
        <taxon>Bacteria</taxon>
        <taxon>Candidatus Tayloriibacteriota</taxon>
    </lineage>
</organism>
<keyword evidence="1" id="KW-0472">Membrane</keyword>
<evidence type="ECO:0000313" key="4">
    <source>
        <dbReference type="Proteomes" id="UP000177130"/>
    </source>
</evidence>
<dbReference type="SUPFAM" id="SSF53335">
    <property type="entry name" value="S-adenosyl-L-methionine-dependent methyltransferases"/>
    <property type="match status" value="1"/>
</dbReference>
<accession>A0A1G2MJ90</accession>
<dbReference type="EMBL" id="MHRK01000021">
    <property type="protein sequence ID" value="OHA23937.1"/>
    <property type="molecule type" value="Genomic_DNA"/>
</dbReference>
<dbReference type="Pfam" id="PF08241">
    <property type="entry name" value="Methyltransf_11"/>
    <property type="match status" value="1"/>
</dbReference>
<dbReference type="STRING" id="1802306.A3C72_00545"/>
<dbReference type="AlphaFoldDB" id="A0A1G2MJ90"/>
<reference evidence="3 4" key="1">
    <citation type="journal article" date="2016" name="Nat. Commun.">
        <title>Thousands of microbial genomes shed light on interconnected biogeochemical processes in an aquifer system.</title>
        <authorList>
            <person name="Anantharaman K."/>
            <person name="Brown C.T."/>
            <person name="Hug L.A."/>
            <person name="Sharon I."/>
            <person name="Castelle C.J."/>
            <person name="Probst A.J."/>
            <person name="Thomas B.C."/>
            <person name="Singh A."/>
            <person name="Wilkins M.J."/>
            <person name="Karaoz U."/>
            <person name="Brodie E.L."/>
            <person name="Williams K.H."/>
            <person name="Hubbard S.S."/>
            <person name="Banfield J.F."/>
        </authorList>
    </citation>
    <scope>NUCLEOTIDE SEQUENCE [LARGE SCALE GENOMIC DNA]</scope>
</reference>
<dbReference type="Proteomes" id="UP000177130">
    <property type="component" value="Unassembled WGS sequence"/>
</dbReference>
<dbReference type="GO" id="GO:0008757">
    <property type="term" value="F:S-adenosylmethionine-dependent methyltransferase activity"/>
    <property type="evidence" value="ECO:0007669"/>
    <property type="project" value="InterPro"/>
</dbReference>
<keyword evidence="1" id="KW-0812">Transmembrane</keyword>
<proteinExistence type="predicted"/>
<evidence type="ECO:0000313" key="3">
    <source>
        <dbReference type="EMBL" id="OHA23937.1"/>
    </source>
</evidence>
<dbReference type="Gene3D" id="3.40.50.150">
    <property type="entry name" value="Vaccinia Virus protein VP39"/>
    <property type="match status" value="1"/>
</dbReference>
<dbReference type="PANTHER" id="PTHR43861:SF6">
    <property type="entry name" value="METHYLTRANSFERASE TYPE 11"/>
    <property type="match status" value="1"/>
</dbReference>
<dbReference type="CDD" id="cd02440">
    <property type="entry name" value="AdoMet_MTases"/>
    <property type="match status" value="1"/>
</dbReference>
<evidence type="ECO:0000256" key="1">
    <source>
        <dbReference type="SAM" id="Phobius"/>
    </source>
</evidence>
<name>A0A1G2MJ90_9BACT</name>
<feature type="domain" description="Methyltransferase type 11" evidence="2">
    <location>
        <begin position="68"/>
        <end position="168"/>
    </location>
</feature>
<sequence>MSGERLTTEEYWDSVYKEPQKKAFSLTKTVGDFLKKVFGSRIKNYSEYILWTNIYQKYLPKGKDLKILEIGSAPGWNLVKFHNVFGYAPYGIEYAPTGVEENRRRFRGAGLNPQNVIEADFFDDKLRLRYGDYFDLVESGGFIEHFTDVSPVVERHVLLLKQGGTLIIIIPNFRGLNNKLFAFFNPEVLKMHNLEIMKLDNFRKTFSDLGLEEKYCNYYGTFNFGMFNTPQKGVKYWIHRFLIRFQVLLNILFIFIFGNRGFENRHMSPYLIYIGRKK</sequence>
<gene>
    <name evidence="3" type="ORF">A3C72_00545</name>
</gene>
<evidence type="ECO:0000259" key="2">
    <source>
        <dbReference type="Pfam" id="PF08241"/>
    </source>
</evidence>
<dbReference type="InterPro" id="IPR029063">
    <property type="entry name" value="SAM-dependent_MTases_sf"/>
</dbReference>
<comment type="caution">
    <text evidence="3">The sequence shown here is derived from an EMBL/GenBank/DDBJ whole genome shotgun (WGS) entry which is preliminary data.</text>
</comment>
<keyword evidence="1" id="KW-1133">Transmembrane helix</keyword>
<dbReference type="PANTHER" id="PTHR43861">
    <property type="entry name" value="TRANS-ACONITATE 2-METHYLTRANSFERASE-RELATED"/>
    <property type="match status" value="1"/>
</dbReference>
<dbReference type="InterPro" id="IPR013216">
    <property type="entry name" value="Methyltransf_11"/>
</dbReference>
<feature type="transmembrane region" description="Helical" evidence="1">
    <location>
        <begin position="237"/>
        <end position="258"/>
    </location>
</feature>